<keyword evidence="3" id="KW-0597">Phosphoprotein</keyword>
<dbReference type="PANTHER" id="PTHR45138:SF9">
    <property type="entry name" value="DIGUANYLATE CYCLASE DGCM-RELATED"/>
    <property type="match status" value="1"/>
</dbReference>
<dbReference type="EC" id="2.7.7.65" evidence="1"/>
<evidence type="ECO:0000259" key="4">
    <source>
        <dbReference type="PROSITE" id="PS50110"/>
    </source>
</evidence>
<evidence type="ECO:0000313" key="7">
    <source>
        <dbReference type="Proteomes" id="UP000316416"/>
    </source>
</evidence>
<dbReference type="Proteomes" id="UP000316416">
    <property type="component" value="Chromosome"/>
</dbReference>
<dbReference type="CDD" id="cd01949">
    <property type="entry name" value="GGDEF"/>
    <property type="match status" value="1"/>
</dbReference>
<gene>
    <name evidence="6" type="ORF">FM038_013645</name>
</gene>
<dbReference type="Pfam" id="PF00990">
    <property type="entry name" value="GGDEF"/>
    <property type="match status" value="1"/>
</dbReference>
<feature type="domain" description="Response regulatory" evidence="4">
    <location>
        <begin position="126"/>
        <end position="245"/>
    </location>
</feature>
<dbReference type="PROSITE" id="PS50887">
    <property type="entry name" value="GGDEF"/>
    <property type="match status" value="1"/>
</dbReference>
<dbReference type="InterPro" id="IPR011006">
    <property type="entry name" value="CheY-like_superfamily"/>
</dbReference>
<dbReference type="SUPFAM" id="SSF52172">
    <property type="entry name" value="CheY-like"/>
    <property type="match status" value="2"/>
</dbReference>
<dbReference type="RefSeq" id="WP_142871042.1">
    <property type="nucleotide sequence ID" value="NZ_CP045503.2"/>
</dbReference>
<dbReference type="InterPro" id="IPR050469">
    <property type="entry name" value="Diguanylate_Cyclase"/>
</dbReference>
<evidence type="ECO:0000256" key="2">
    <source>
        <dbReference type="ARBA" id="ARBA00034247"/>
    </source>
</evidence>
<name>A0ABX6V6W2_9GAMM</name>
<dbReference type="GO" id="GO:0052621">
    <property type="term" value="F:diguanylate cyclase activity"/>
    <property type="evidence" value="ECO:0007669"/>
    <property type="project" value="UniProtKB-EC"/>
</dbReference>
<feature type="domain" description="GGDEF" evidence="5">
    <location>
        <begin position="288"/>
        <end position="416"/>
    </location>
</feature>
<dbReference type="SUPFAM" id="SSF55073">
    <property type="entry name" value="Nucleotide cyclase"/>
    <property type="match status" value="1"/>
</dbReference>
<dbReference type="PROSITE" id="PS50110">
    <property type="entry name" value="RESPONSE_REGULATORY"/>
    <property type="match status" value="2"/>
</dbReference>
<dbReference type="SMART" id="SM00267">
    <property type="entry name" value="GGDEF"/>
    <property type="match status" value="1"/>
</dbReference>
<sequence>MKKILLIEDNPQLLKSKIEELRKNFSYSIDTVETFAQLQDYLTKNNENVFIALLDYFLDGAMEGQSVDLLLEHKIPTIVYTQEYSTEIREVLLDKCVFEYLIKKPNTDLLYSTRLIERVYKNDFIKALIVDGSESFRNKLAGSLQQFGLASLQSSDAKTTLELLKTHSDIQVVLIDLDISGDIQGVELVEDIREHFPSTMLGVLGMTPHGYNSQLSIEFLKKGANDFITKPFVKEQLNLRIMQVLEMLDTIQEKNIEATIDPLTQLKNRRALEVESKVLIQSALIANSPLSVAMIDIDHFKAVNDTFGHDVGDDVLKWISEILKSNFRKKDLIVRNGGEEFCVVLDDLSLEKAIDIFEKMIRQIESKSYENDGVIINVTVSIGLFHGIKNDIKSMLSLADKKLYLAKKNGRNQLVL</sequence>
<feature type="modified residue" description="4-aspartylphosphate" evidence="3">
    <location>
        <position position="55"/>
    </location>
</feature>
<proteinExistence type="predicted"/>
<feature type="domain" description="Response regulatory" evidence="4">
    <location>
        <begin position="3"/>
        <end position="118"/>
    </location>
</feature>
<dbReference type="InterPro" id="IPR043128">
    <property type="entry name" value="Rev_trsase/Diguanyl_cyclase"/>
</dbReference>
<protein>
    <recommendedName>
        <fullName evidence="1">diguanylate cyclase</fullName>
        <ecNumber evidence="1">2.7.7.65</ecNumber>
    </recommendedName>
</protein>
<dbReference type="InterPro" id="IPR000160">
    <property type="entry name" value="GGDEF_dom"/>
</dbReference>
<comment type="catalytic activity">
    <reaction evidence="2">
        <text>2 GTP = 3',3'-c-di-GMP + 2 diphosphate</text>
        <dbReference type="Rhea" id="RHEA:24898"/>
        <dbReference type="ChEBI" id="CHEBI:33019"/>
        <dbReference type="ChEBI" id="CHEBI:37565"/>
        <dbReference type="ChEBI" id="CHEBI:58805"/>
        <dbReference type="EC" id="2.7.7.65"/>
    </reaction>
</comment>
<keyword evidence="6" id="KW-0808">Transferase</keyword>
<reference evidence="6" key="1">
    <citation type="submission" date="2021-07" db="EMBL/GenBank/DDBJ databases">
        <title>Shewanella sp. YLB-07 whole genome sequence.</title>
        <authorList>
            <person name="Yu L."/>
        </authorList>
    </citation>
    <scope>NUCLEOTIDE SEQUENCE</scope>
    <source>
        <strain evidence="6">YLB-08</strain>
    </source>
</reference>
<evidence type="ECO:0000259" key="5">
    <source>
        <dbReference type="PROSITE" id="PS50887"/>
    </source>
</evidence>
<feature type="modified residue" description="4-aspartylphosphate" evidence="3">
    <location>
        <position position="176"/>
    </location>
</feature>
<evidence type="ECO:0000313" key="6">
    <source>
        <dbReference type="EMBL" id="QPG58372.1"/>
    </source>
</evidence>
<dbReference type="SMART" id="SM00448">
    <property type="entry name" value="REC"/>
    <property type="match status" value="2"/>
</dbReference>
<dbReference type="InterPro" id="IPR001789">
    <property type="entry name" value="Sig_transdc_resp-reg_receiver"/>
</dbReference>
<dbReference type="NCBIfam" id="TIGR00254">
    <property type="entry name" value="GGDEF"/>
    <property type="match status" value="1"/>
</dbReference>
<keyword evidence="6" id="KW-0548">Nucleotidyltransferase</keyword>
<dbReference type="PANTHER" id="PTHR45138">
    <property type="entry name" value="REGULATORY COMPONENTS OF SENSORY TRANSDUCTION SYSTEM"/>
    <property type="match status" value="1"/>
</dbReference>
<dbReference type="Gene3D" id="3.40.50.2300">
    <property type="match status" value="2"/>
</dbReference>
<evidence type="ECO:0000256" key="3">
    <source>
        <dbReference type="PROSITE-ProRule" id="PRU00169"/>
    </source>
</evidence>
<organism evidence="6 7">
    <name type="scientific">Shewanella eurypsychrophilus</name>
    <dbReference type="NCBI Taxonomy" id="2593656"/>
    <lineage>
        <taxon>Bacteria</taxon>
        <taxon>Pseudomonadati</taxon>
        <taxon>Pseudomonadota</taxon>
        <taxon>Gammaproteobacteria</taxon>
        <taxon>Alteromonadales</taxon>
        <taxon>Shewanellaceae</taxon>
        <taxon>Shewanella</taxon>
    </lineage>
</organism>
<keyword evidence="7" id="KW-1185">Reference proteome</keyword>
<accession>A0ABX6V6W2</accession>
<dbReference type="EMBL" id="CP045503">
    <property type="protein sequence ID" value="QPG58372.1"/>
    <property type="molecule type" value="Genomic_DNA"/>
</dbReference>
<dbReference type="InterPro" id="IPR029787">
    <property type="entry name" value="Nucleotide_cyclase"/>
</dbReference>
<dbReference type="Pfam" id="PF00072">
    <property type="entry name" value="Response_reg"/>
    <property type="match status" value="1"/>
</dbReference>
<dbReference type="Gene3D" id="3.30.70.270">
    <property type="match status" value="1"/>
</dbReference>
<evidence type="ECO:0000256" key="1">
    <source>
        <dbReference type="ARBA" id="ARBA00012528"/>
    </source>
</evidence>